<proteinExistence type="predicted"/>
<dbReference type="SUPFAM" id="SSF103196">
    <property type="entry name" value="Roadblock/LC7 domain"/>
    <property type="match status" value="1"/>
</dbReference>
<keyword evidence="3" id="KW-1185">Reference proteome</keyword>
<dbReference type="AlphaFoldDB" id="A0AAN6GSF3"/>
<feature type="compositionally biased region" description="Polar residues" evidence="1">
    <location>
        <begin position="34"/>
        <end position="44"/>
    </location>
</feature>
<feature type="compositionally biased region" description="Acidic residues" evidence="1">
    <location>
        <begin position="118"/>
        <end position="128"/>
    </location>
</feature>
<dbReference type="Proteomes" id="UP001176517">
    <property type="component" value="Unassembled WGS sequence"/>
</dbReference>
<sequence length="271" mass="29364">MVSQPPSPAFLRVPSRAGDRSPTRPILSVHTNEEANVSVSSERSTIFLDSPARHVVISPENYERRPRSMGHSTPRSASPMPPSAGLLADEEWSGSESERDIPDEASSVNEESLSVNDESYDTAGDDPDATLGTSDSLVITQNNPFELVPQIPLPYEVESTLSRITTTHRSVTGTLVLTRDECSIVRASGPAFNPTGPGSHERGSRLIRLVKMIKRIMAVVDEEVNNVDDEDVVDLLRVRSHGYEAIITPSQSQIRSAAAVSLQITQAPALS</sequence>
<accession>A0AAN6GSF3</accession>
<feature type="region of interest" description="Disordered" evidence="1">
    <location>
        <begin position="1"/>
        <end position="134"/>
    </location>
</feature>
<evidence type="ECO:0008006" key="4">
    <source>
        <dbReference type="Google" id="ProtNLM"/>
    </source>
</evidence>
<reference evidence="2" key="1">
    <citation type="journal article" date="2023" name="PhytoFront">
        <title>Draft Genome Resources of Seven Strains of Tilletia horrida, Causal Agent of Kernel Smut of Rice.</title>
        <authorList>
            <person name="Khanal S."/>
            <person name="Antony Babu S."/>
            <person name="Zhou X.G."/>
        </authorList>
    </citation>
    <scope>NUCLEOTIDE SEQUENCE</scope>
    <source>
        <strain evidence="2">TX6</strain>
    </source>
</reference>
<name>A0AAN6GSF3_9BASI</name>
<evidence type="ECO:0000313" key="3">
    <source>
        <dbReference type="Proteomes" id="UP001176517"/>
    </source>
</evidence>
<protein>
    <recommendedName>
        <fullName evidence="4">Roadblock/LAMTOR2 domain-containing protein</fullName>
    </recommendedName>
</protein>
<evidence type="ECO:0000256" key="1">
    <source>
        <dbReference type="SAM" id="MobiDB-lite"/>
    </source>
</evidence>
<dbReference type="Gene3D" id="3.30.450.30">
    <property type="entry name" value="Dynein light chain 2a, cytoplasmic"/>
    <property type="match status" value="1"/>
</dbReference>
<gene>
    <name evidence="2" type="ORF">OC846_002356</name>
</gene>
<comment type="caution">
    <text evidence="2">The sequence shown here is derived from an EMBL/GenBank/DDBJ whole genome shotgun (WGS) entry which is preliminary data.</text>
</comment>
<dbReference type="EMBL" id="JAPDMZ010000045">
    <property type="protein sequence ID" value="KAK0553825.1"/>
    <property type="molecule type" value="Genomic_DNA"/>
</dbReference>
<organism evidence="2 3">
    <name type="scientific">Tilletia horrida</name>
    <dbReference type="NCBI Taxonomy" id="155126"/>
    <lineage>
        <taxon>Eukaryota</taxon>
        <taxon>Fungi</taxon>
        <taxon>Dikarya</taxon>
        <taxon>Basidiomycota</taxon>
        <taxon>Ustilaginomycotina</taxon>
        <taxon>Exobasidiomycetes</taxon>
        <taxon>Tilletiales</taxon>
        <taxon>Tilletiaceae</taxon>
        <taxon>Tilletia</taxon>
    </lineage>
</organism>
<feature type="compositionally biased region" description="Polar residues" evidence="1">
    <location>
        <begin position="106"/>
        <end position="117"/>
    </location>
</feature>
<evidence type="ECO:0000313" key="2">
    <source>
        <dbReference type="EMBL" id="KAK0553825.1"/>
    </source>
</evidence>